<gene>
    <name evidence="1" type="ORF">UFOVP53_104</name>
</gene>
<organism evidence="1">
    <name type="scientific">uncultured Caudovirales phage</name>
    <dbReference type="NCBI Taxonomy" id="2100421"/>
    <lineage>
        <taxon>Viruses</taxon>
        <taxon>Duplodnaviria</taxon>
        <taxon>Heunggongvirae</taxon>
        <taxon>Uroviricota</taxon>
        <taxon>Caudoviricetes</taxon>
        <taxon>Peduoviridae</taxon>
        <taxon>Maltschvirus</taxon>
        <taxon>Maltschvirus maltsch</taxon>
    </lineage>
</organism>
<dbReference type="EMBL" id="LR796189">
    <property type="protein sequence ID" value="CAB4125302.1"/>
    <property type="molecule type" value="Genomic_DNA"/>
</dbReference>
<reference evidence="1" key="1">
    <citation type="submission" date="2020-04" db="EMBL/GenBank/DDBJ databases">
        <authorList>
            <person name="Chiriac C."/>
            <person name="Salcher M."/>
            <person name="Ghai R."/>
            <person name="Kavagutti S V."/>
        </authorList>
    </citation>
    <scope>NUCLEOTIDE SEQUENCE</scope>
</reference>
<accession>A0A6J5KVC7</accession>
<protein>
    <submittedName>
        <fullName evidence="1">Uncharacterized protein</fullName>
    </submittedName>
</protein>
<sequence length="60" mass="7111">MKLNVMGRNKETQEEEIFELKLENEEIACLYKDQYGIAVSTRQGKVFRVTQTMEELQEQL</sequence>
<evidence type="ECO:0000313" key="1">
    <source>
        <dbReference type="EMBL" id="CAB4125302.1"/>
    </source>
</evidence>
<proteinExistence type="predicted"/>
<name>A0A6J5KVC7_9CAUD</name>